<dbReference type="Proteomes" id="UP000596092">
    <property type="component" value="Chromosome"/>
</dbReference>
<proteinExistence type="predicted"/>
<evidence type="ECO:0000259" key="5">
    <source>
        <dbReference type="Pfam" id="PF04357"/>
    </source>
</evidence>
<accession>A0A7T5VAZ4</accession>
<dbReference type="GO" id="GO:0009306">
    <property type="term" value="P:protein secretion"/>
    <property type="evidence" value="ECO:0007669"/>
    <property type="project" value="InterPro"/>
</dbReference>
<sequence length="1157" mass="125215">MIRSLLYRIVKLLVLLVPAVLVTGVLLLGTAQGLRFLTPVINHITAPLLTIGSVSGSLFSTIRLQNLQFADGIDTVRIDTITLSWEPTQLLAGRIHLKSIQAANVHVLLGTSNEDTLLSPLTLPILLELDALTLENVHIFSDGEEVWHINTVTLSTLTYHNELLRIRQLRLDSKTATLAATGTLQTHLNYPVEMEITGTIHQEGYTAVPGRGRIYGPLNDLTMTGTFDNPLSFQVKGHLKDLMTTTPTWQVQGTCPLLTPRALHTTWPDQPLSALIVTGRGTFDAYTVQMHTQILPPGFKDPGQINVALQGNSQGLEVQDLRLRHQKTELTAQGEVTWAPHLSWQAEVNGTYLNPALLHKDWPGNMTVAVTTSGQGTDHGVRASLHVTRLQGTVRQQQVTGTGEVHLENKQIRIPAFTLQSGGSSLQIKGSLADNLDLLLALDSSNLADLWPGASGRINANGRISGSVEKPGIDFKLTGSNLGINGTTVQKIAMETRGVFSNDGNVHGVLHAEKMHFGNISMTSGSLRLTGASQRYQLVLEGRTNLGSAGLSMDGTLTDGRWQGTINRARFLSQQYGNWQQRQPAETILSTSRADLDPLCIATTSSTLCIGGSWQKKENSWQLQGKVAALPLNLFTLPPFTTEQLSGSISGELAISGRQEQILAAQLTATTQAMSFPLPLADNHQHLVKWKKNVFRADYEKNNLQASVASELTDGSMLEGSLSCRTDQLSLLQLLQAEMTGSVHVNILDLSPVILLTNRKVLPSGNIQGKLTASGTLLAPVVQGQLELQNGQAEIPPLGITLSPLTLSVTGDGRLLHLLATARSGAGIIKAESEIPFDQSTADLYTLRLAGETFQAARIPGLDLVISPDIRLTFDHRQIEVGGTVTVPHADITSIDFDQGLAPSADVVVIDAEENDESTSSWPIFFDMTVLTGNEVLINAHGLRGYIDGKLTVQKQPGRPQTGNGMLSVRDGSFTLYGRRLKIDLGRLIFSGGSLTNPGIELRSERKNQKTTVGVIIDGFLQKPNINFYSTPALEQSTIITSLLESTAIGGETRQELGMAGTLADTIGIGGLVPYLQSIKELAMIDVIKFEPSDTSDSFSLVFGSWLTPNFYVSYGKDLAAEAATFNTRYTLGNGFFLLTETGALHNSGDIKYEFEQ</sequence>
<evidence type="ECO:0000256" key="3">
    <source>
        <dbReference type="ARBA" id="ARBA00022989"/>
    </source>
</evidence>
<gene>
    <name evidence="6" type="ORF">HP555_00690</name>
</gene>
<reference evidence="6 7" key="1">
    <citation type="submission" date="2020-05" db="EMBL/GenBank/DDBJ databases">
        <title>Complete genome of Desulfobulbus oligotrophicus.</title>
        <authorList>
            <person name="Podar M."/>
        </authorList>
    </citation>
    <scope>NUCLEOTIDE SEQUENCE [LARGE SCALE GENOMIC DNA]</scope>
    <source>
        <strain evidence="6 7">Prop6</strain>
    </source>
</reference>
<evidence type="ECO:0000256" key="2">
    <source>
        <dbReference type="ARBA" id="ARBA00022692"/>
    </source>
</evidence>
<dbReference type="PANTHER" id="PTHR36985:SF1">
    <property type="entry name" value="TRANSLOCATION AND ASSEMBLY MODULE SUBUNIT TAMB"/>
    <property type="match status" value="1"/>
</dbReference>
<keyword evidence="7" id="KW-1185">Reference proteome</keyword>
<dbReference type="Pfam" id="PF04357">
    <property type="entry name" value="TamB"/>
    <property type="match status" value="1"/>
</dbReference>
<dbReference type="AlphaFoldDB" id="A0A7T5VAZ4"/>
<keyword evidence="3" id="KW-1133">Transmembrane helix</keyword>
<evidence type="ECO:0000256" key="4">
    <source>
        <dbReference type="ARBA" id="ARBA00023136"/>
    </source>
</evidence>
<name>A0A7T5VAZ4_9BACT</name>
<comment type="subcellular location">
    <subcellularLocation>
        <location evidence="1">Membrane</location>
        <topology evidence="1">Single-pass membrane protein</topology>
    </subcellularLocation>
</comment>
<dbReference type="RefSeq" id="WP_199263316.1">
    <property type="nucleotide sequence ID" value="NZ_CP054140.1"/>
</dbReference>
<dbReference type="PANTHER" id="PTHR36985">
    <property type="entry name" value="TRANSLOCATION AND ASSEMBLY MODULE SUBUNIT TAMB"/>
    <property type="match status" value="1"/>
</dbReference>
<evidence type="ECO:0000313" key="7">
    <source>
        <dbReference type="Proteomes" id="UP000596092"/>
    </source>
</evidence>
<protein>
    <submittedName>
        <fullName evidence="6">Translocation/assembly module TamB domain-containing protein</fullName>
    </submittedName>
</protein>
<dbReference type="EMBL" id="CP054140">
    <property type="protein sequence ID" value="QQG64481.1"/>
    <property type="molecule type" value="Genomic_DNA"/>
</dbReference>
<dbReference type="GO" id="GO:0005886">
    <property type="term" value="C:plasma membrane"/>
    <property type="evidence" value="ECO:0007669"/>
    <property type="project" value="InterPro"/>
</dbReference>
<organism evidence="6 7">
    <name type="scientific">Desulfobulbus oligotrophicus</name>
    <dbReference type="NCBI Taxonomy" id="1909699"/>
    <lineage>
        <taxon>Bacteria</taxon>
        <taxon>Pseudomonadati</taxon>
        <taxon>Thermodesulfobacteriota</taxon>
        <taxon>Desulfobulbia</taxon>
        <taxon>Desulfobulbales</taxon>
        <taxon>Desulfobulbaceae</taxon>
        <taxon>Desulfobulbus</taxon>
    </lineage>
</organism>
<dbReference type="GO" id="GO:0097347">
    <property type="term" value="C:TAM protein secretion complex"/>
    <property type="evidence" value="ECO:0007669"/>
    <property type="project" value="TreeGrafter"/>
</dbReference>
<feature type="domain" description="Translocation and assembly module TamB C-terminal" evidence="5">
    <location>
        <begin position="822"/>
        <end position="1156"/>
    </location>
</feature>
<evidence type="ECO:0000313" key="6">
    <source>
        <dbReference type="EMBL" id="QQG64481.1"/>
    </source>
</evidence>
<dbReference type="KEGG" id="dog:HP555_00690"/>
<dbReference type="InterPro" id="IPR007452">
    <property type="entry name" value="TamB_C"/>
</dbReference>
<evidence type="ECO:0000256" key="1">
    <source>
        <dbReference type="ARBA" id="ARBA00004167"/>
    </source>
</evidence>
<keyword evidence="2" id="KW-0812">Transmembrane</keyword>
<keyword evidence="4" id="KW-0472">Membrane</keyword>